<proteinExistence type="predicted"/>
<sequence length="256" mass="25338">MAKRKAKKKSPSPSSHHPPHRQPPSSGSVILGLPSPTKKSSHHSSLPPARPSAVEFPPLAKIVVAPVTTIPSHSSILGKAPLAPVCVELPSSHHSLVDSSSAEDTGEGESSGSETSSCSGDVSELEPMSAPPSPTLMAAKDSAQFPVQGLSSPPSAQILAEGSDAPVPPAHTSVGKTAGASAGLSSETDVGLTVGALDVTTGASEGLRSDSVEGLTVGAASGFLVAADLVVAPSGVAVQLNHTSSASLGLRSVGLL</sequence>
<accession>A0A835JQD2</accession>
<gene>
    <name evidence="2" type="ORF">SADUNF_Sadunf11G0072300</name>
</gene>
<dbReference type="Proteomes" id="UP000657918">
    <property type="component" value="Chromosome 11"/>
</dbReference>
<feature type="compositionally biased region" description="Low complexity" evidence="1">
    <location>
        <begin position="94"/>
        <end position="122"/>
    </location>
</feature>
<dbReference type="EMBL" id="JADGMS010000011">
    <property type="protein sequence ID" value="KAF9672708.1"/>
    <property type="molecule type" value="Genomic_DNA"/>
</dbReference>
<feature type="compositionally biased region" description="Low complexity" evidence="1">
    <location>
        <begin position="33"/>
        <end position="47"/>
    </location>
</feature>
<keyword evidence="3" id="KW-1185">Reference proteome</keyword>
<dbReference type="AlphaFoldDB" id="A0A835JQD2"/>
<feature type="compositionally biased region" description="Basic residues" evidence="1">
    <location>
        <begin position="1"/>
        <end position="10"/>
    </location>
</feature>
<organism evidence="2 3">
    <name type="scientific">Salix dunnii</name>
    <dbReference type="NCBI Taxonomy" id="1413687"/>
    <lineage>
        <taxon>Eukaryota</taxon>
        <taxon>Viridiplantae</taxon>
        <taxon>Streptophyta</taxon>
        <taxon>Embryophyta</taxon>
        <taxon>Tracheophyta</taxon>
        <taxon>Spermatophyta</taxon>
        <taxon>Magnoliopsida</taxon>
        <taxon>eudicotyledons</taxon>
        <taxon>Gunneridae</taxon>
        <taxon>Pentapetalae</taxon>
        <taxon>rosids</taxon>
        <taxon>fabids</taxon>
        <taxon>Malpighiales</taxon>
        <taxon>Salicaceae</taxon>
        <taxon>Saliceae</taxon>
        <taxon>Salix</taxon>
    </lineage>
</organism>
<feature type="region of interest" description="Disordered" evidence="1">
    <location>
        <begin position="94"/>
        <end position="182"/>
    </location>
</feature>
<protein>
    <submittedName>
        <fullName evidence="2">Uncharacterized protein</fullName>
    </submittedName>
</protein>
<reference evidence="2 3" key="1">
    <citation type="submission" date="2020-10" db="EMBL/GenBank/DDBJ databases">
        <title>Plant Genome Project.</title>
        <authorList>
            <person name="Zhang R.-G."/>
        </authorList>
    </citation>
    <scope>NUCLEOTIDE SEQUENCE [LARGE SCALE GENOMIC DNA]</scope>
    <source>
        <strain evidence="2">FAFU-HL-1</strain>
        <tissue evidence="2">Leaf</tissue>
    </source>
</reference>
<name>A0A835JQD2_9ROSI</name>
<evidence type="ECO:0000313" key="3">
    <source>
        <dbReference type="Proteomes" id="UP000657918"/>
    </source>
</evidence>
<evidence type="ECO:0000313" key="2">
    <source>
        <dbReference type="EMBL" id="KAF9672708.1"/>
    </source>
</evidence>
<evidence type="ECO:0000256" key="1">
    <source>
        <dbReference type="SAM" id="MobiDB-lite"/>
    </source>
</evidence>
<feature type="region of interest" description="Disordered" evidence="1">
    <location>
        <begin position="1"/>
        <end position="57"/>
    </location>
</feature>
<comment type="caution">
    <text evidence="2">The sequence shown here is derived from an EMBL/GenBank/DDBJ whole genome shotgun (WGS) entry which is preliminary data.</text>
</comment>